<accession>A0A1S2N4C0</accession>
<sequence length="313" mass="35091">MRDHSHTYDQDSEVCSHCGQPLPPTGPRYGLGLAYGRKKPNRFGVAGTIAVHLLLVLLWFYEPKEQDQRTARPASEDQGDSQVVYVAPLQETSPVEAAPRPTPRPLPAPPVPRVEQERIIVQRLPDTITVPDERPAPPAPPQPQRQQPPTEVPPDMDMAAYVKAQRERRGAPTGAEVPAEESDAARGTRNALANIAAINGRGTDDSNETGGIFSVSNKTFNTMDLKFRGWNPSFKRRWLTAVTVEQGSERDIETAVIKKMIELIRREKKGDFEWDSHRLGRVVKLSARPQDTDQLMTFLYKEMFPDYRPVPGR</sequence>
<keyword evidence="2" id="KW-1133">Transmembrane helix</keyword>
<evidence type="ECO:0000313" key="4">
    <source>
        <dbReference type="Proteomes" id="UP000180246"/>
    </source>
</evidence>
<gene>
    <name evidence="3" type="ORF">LO55_1058</name>
</gene>
<keyword evidence="2" id="KW-0812">Transmembrane</keyword>
<evidence type="ECO:0000256" key="2">
    <source>
        <dbReference type="SAM" id="Phobius"/>
    </source>
</evidence>
<feature type="compositionally biased region" description="Pro residues" evidence="1">
    <location>
        <begin position="100"/>
        <end position="112"/>
    </location>
</feature>
<dbReference type="AlphaFoldDB" id="A0A1S2N4C0"/>
<organism evidence="3 4">
    <name type="scientific">Massilia timonae</name>
    <dbReference type="NCBI Taxonomy" id="47229"/>
    <lineage>
        <taxon>Bacteria</taxon>
        <taxon>Pseudomonadati</taxon>
        <taxon>Pseudomonadota</taxon>
        <taxon>Betaproteobacteria</taxon>
        <taxon>Burkholderiales</taxon>
        <taxon>Oxalobacteraceae</taxon>
        <taxon>Telluria group</taxon>
        <taxon>Massilia</taxon>
    </lineage>
</organism>
<comment type="caution">
    <text evidence="3">The sequence shown here is derived from an EMBL/GenBank/DDBJ whole genome shotgun (WGS) entry which is preliminary data.</text>
</comment>
<dbReference type="RefSeq" id="WP_071360716.1">
    <property type="nucleotide sequence ID" value="NZ_JRYB01000001.1"/>
</dbReference>
<keyword evidence="2" id="KW-0472">Membrane</keyword>
<protein>
    <submittedName>
        <fullName evidence="3">Uncharacterized protein</fullName>
    </submittedName>
</protein>
<evidence type="ECO:0000256" key="1">
    <source>
        <dbReference type="SAM" id="MobiDB-lite"/>
    </source>
</evidence>
<feature type="region of interest" description="Disordered" evidence="1">
    <location>
        <begin position="1"/>
        <end position="22"/>
    </location>
</feature>
<proteinExistence type="predicted"/>
<reference evidence="3 4" key="1">
    <citation type="submission" date="2014-10" db="EMBL/GenBank/DDBJ databases">
        <authorList>
            <person name="Seo M.-J."/>
            <person name="Seok Y.J."/>
            <person name="Cha I.-T."/>
        </authorList>
    </citation>
    <scope>NUCLEOTIDE SEQUENCE [LARGE SCALE GENOMIC DNA]</scope>
    <source>
        <strain evidence="3 4">NEU</strain>
    </source>
</reference>
<name>A0A1S2N4C0_9BURK</name>
<evidence type="ECO:0000313" key="3">
    <source>
        <dbReference type="EMBL" id="OIJ39936.1"/>
    </source>
</evidence>
<dbReference type="EMBL" id="JRYB01000001">
    <property type="protein sequence ID" value="OIJ39936.1"/>
    <property type="molecule type" value="Genomic_DNA"/>
</dbReference>
<feature type="transmembrane region" description="Helical" evidence="2">
    <location>
        <begin position="43"/>
        <end position="61"/>
    </location>
</feature>
<dbReference type="Proteomes" id="UP000180246">
    <property type="component" value="Unassembled WGS sequence"/>
</dbReference>
<feature type="region of interest" description="Disordered" evidence="1">
    <location>
        <begin position="91"/>
        <end position="186"/>
    </location>
</feature>